<accession>A0A667Z2A7</accession>
<evidence type="ECO:0000313" key="7">
    <source>
        <dbReference type="Proteomes" id="UP000472263"/>
    </source>
</evidence>
<feature type="signal peptide" evidence="4">
    <location>
        <begin position="1"/>
        <end position="17"/>
    </location>
</feature>
<evidence type="ECO:0000256" key="2">
    <source>
        <dbReference type="ARBA" id="ARBA00023157"/>
    </source>
</evidence>
<dbReference type="GO" id="GO:0004888">
    <property type="term" value="F:transmembrane signaling receptor activity"/>
    <property type="evidence" value="ECO:0007669"/>
    <property type="project" value="TreeGrafter"/>
</dbReference>
<dbReference type="SMART" id="SM00409">
    <property type="entry name" value="IG"/>
    <property type="match status" value="2"/>
</dbReference>
<dbReference type="InterPro" id="IPR036179">
    <property type="entry name" value="Ig-like_dom_sf"/>
</dbReference>
<feature type="region of interest" description="Disordered" evidence="3">
    <location>
        <begin position="224"/>
        <end position="252"/>
    </location>
</feature>
<dbReference type="InterPro" id="IPR003599">
    <property type="entry name" value="Ig_sub"/>
</dbReference>
<reference evidence="6" key="2">
    <citation type="submission" date="2025-08" db="UniProtKB">
        <authorList>
            <consortium name="Ensembl"/>
        </authorList>
    </citation>
    <scope>IDENTIFICATION</scope>
</reference>
<proteinExistence type="predicted"/>
<organism evidence="6 7">
    <name type="scientific">Myripristis murdjan</name>
    <name type="common">pinecone soldierfish</name>
    <dbReference type="NCBI Taxonomy" id="586833"/>
    <lineage>
        <taxon>Eukaryota</taxon>
        <taxon>Metazoa</taxon>
        <taxon>Chordata</taxon>
        <taxon>Craniata</taxon>
        <taxon>Vertebrata</taxon>
        <taxon>Euteleostomi</taxon>
        <taxon>Actinopterygii</taxon>
        <taxon>Neopterygii</taxon>
        <taxon>Teleostei</taxon>
        <taxon>Neoteleostei</taxon>
        <taxon>Acanthomorphata</taxon>
        <taxon>Holocentriformes</taxon>
        <taxon>Holocentridae</taxon>
        <taxon>Myripristis</taxon>
    </lineage>
</organism>
<dbReference type="GO" id="GO:0007166">
    <property type="term" value="P:cell surface receptor signaling pathway"/>
    <property type="evidence" value="ECO:0007669"/>
    <property type="project" value="TreeGrafter"/>
</dbReference>
<evidence type="ECO:0000313" key="6">
    <source>
        <dbReference type="Ensembl" id="ENSMMDP00005034297.1"/>
    </source>
</evidence>
<dbReference type="InParanoid" id="A0A667Z2A7"/>
<feature type="domain" description="Ig-like" evidence="5">
    <location>
        <begin position="102"/>
        <end position="172"/>
    </location>
</feature>
<keyword evidence="2" id="KW-1015">Disulfide bond</keyword>
<feature type="chain" id="PRO_5025598704" description="Ig-like domain-containing protein" evidence="4">
    <location>
        <begin position="18"/>
        <end position="252"/>
    </location>
</feature>
<keyword evidence="1 4" id="KW-0732">Signal</keyword>
<sequence>MNAASVISCCLLAASLSISPNRLQFFTYDTIKLSCDVSGNSTGWTVRRNTTSQTHVPCKKPWGIPNGPSCTIEDAYAKDSGLYWCESRDVGCSNAVNITVTDGVVILESPALPVSEGDDVTLRCSYKKLEEYQASSDFNASLYKDGISIGYMSAGKITLRAVSKSDEGLYSCEHPTKGKSPESRLAVRGETGVLHSLLTCSILFVLHQVITKIISGRFYRNPTDIGQIHGPKSDPRAAQANTGREKKNKKTF</sequence>
<dbReference type="InterPro" id="IPR007110">
    <property type="entry name" value="Ig-like_dom"/>
</dbReference>
<dbReference type="SUPFAM" id="SSF48726">
    <property type="entry name" value="Immunoglobulin"/>
    <property type="match status" value="2"/>
</dbReference>
<dbReference type="GeneTree" id="ENSGT00940000163711"/>
<dbReference type="AlphaFoldDB" id="A0A667Z2A7"/>
<evidence type="ECO:0000256" key="3">
    <source>
        <dbReference type="SAM" id="MobiDB-lite"/>
    </source>
</evidence>
<reference evidence="6" key="3">
    <citation type="submission" date="2025-09" db="UniProtKB">
        <authorList>
            <consortium name="Ensembl"/>
        </authorList>
    </citation>
    <scope>IDENTIFICATION</scope>
</reference>
<dbReference type="InterPro" id="IPR050488">
    <property type="entry name" value="Ig_Fc_receptor"/>
</dbReference>
<dbReference type="Gene3D" id="2.60.40.10">
    <property type="entry name" value="Immunoglobulins"/>
    <property type="match status" value="2"/>
</dbReference>
<name>A0A667Z2A7_9TELE</name>
<evidence type="ECO:0000256" key="4">
    <source>
        <dbReference type="SAM" id="SignalP"/>
    </source>
</evidence>
<dbReference type="GO" id="GO:0009897">
    <property type="term" value="C:external side of plasma membrane"/>
    <property type="evidence" value="ECO:0007669"/>
    <property type="project" value="TreeGrafter"/>
</dbReference>
<dbReference type="PROSITE" id="PS50835">
    <property type="entry name" value="IG_LIKE"/>
    <property type="match status" value="1"/>
</dbReference>
<dbReference type="Ensembl" id="ENSMMDT00005035053.1">
    <property type="protein sequence ID" value="ENSMMDP00005034297.1"/>
    <property type="gene ID" value="ENSMMDG00005016145.1"/>
</dbReference>
<dbReference type="PANTHER" id="PTHR11481:SF64">
    <property type="entry name" value="FC RECEPTOR-LIKE PROTEIN 4"/>
    <property type="match status" value="1"/>
</dbReference>
<dbReference type="Pfam" id="PF13895">
    <property type="entry name" value="Ig_2"/>
    <property type="match status" value="1"/>
</dbReference>
<dbReference type="PANTHER" id="PTHR11481">
    <property type="entry name" value="IMMUNOGLOBULIN FC RECEPTOR"/>
    <property type="match status" value="1"/>
</dbReference>
<protein>
    <recommendedName>
        <fullName evidence="5">Ig-like domain-containing protein</fullName>
    </recommendedName>
</protein>
<reference evidence="6" key="1">
    <citation type="submission" date="2019-06" db="EMBL/GenBank/DDBJ databases">
        <authorList>
            <consortium name="Wellcome Sanger Institute Data Sharing"/>
        </authorList>
    </citation>
    <scope>NUCLEOTIDE SEQUENCE [LARGE SCALE GENOMIC DNA]</scope>
</reference>
<dbReference type="GO" id="GO:0006955">
    <property type="term" value="P:immune response"/>
    <property type="evidence" value="ECO:0007669"/>
    <property type="project" value="TreeGrafter"/>
</dbReference>
<evidence type="ECO:0000259" key="5">
    <source>
        <dbReference type="PROSITE" id="PS50835"/>
    </source>
</evidence>
<dbReference type="Proteomes" id="UP000472263">
    <property type="component" value="Chromosome 18"/>
</dbReference>
<keyword evidence="7" id="KW-1185">Reference proteome</keyword>
<evidence type="ECO:0000256" key="1">
    <source>
        <dbReference type="ARBA" id="ARBA00022729"/>
    </source>
</evidence>
<dbReference type="InterPro" id="IPR013783">
    <property type="entry name" value="Ig-like_fold"/>
</dbReference>